<evidence type="ECO:0000313" key="2">
    <source>
        <dbReference type="Proteomes" id="UP000054018"/>
    </source>
</evidence>
<reference evidence="1 2" key="1">
    <citation type="submission" date="2014-04" db="EMBL/GenBank/DDBJ databases">
        <authorList>
            <consortium name="DOE Joint Genome Institute"/>
            <person name="Kuo A."/>
            <person name="Kohler A."/>
            <person name="Costa M.D."/>
            <person name="Nagy L.G."/>
            <person name="Floudas D."/>
            <person name="Copeland A."/>
            <person name="Barry K.W."/>
            <person name="Cichocki N."/>
            <person name="Veneault-Fourrey C."/>
            <person name="LaButti K."/>
            <person name="Lindquist E.A."/>
            <person name="Lipzen A."/>
            <person name="Lundell T."/>
            <person name="Morin E."/>
            <person name="Murat C."/>
            <person name="Sun H."/>
            <person name="Tunlid A."/>
            <person name="Henrissat B."/>
            <person name="Grigoriev I.V."/>
            <person name="Hibbett D.S."/>
            <person name="Martin F."/>
            <person name="Nordberg H.P."/>
            <person name="Cantor M.N."/>
            <person name="Hua S.X."/>
        </authorList>
    </citation>
    <scope>NUCLEOTIDE SEQUENCE [LARGE SCALE GENOMIC DNA]</scope>
    <source>
        <strain evidence="1 2">441</strain>
    </source>
</reference>
<keyword evidence="2" id="KW-1185">Reference proteome</keyword>
<gene>
    <name evidence="1" type="ORF">PISMIDRAFT_684475</name>
</gene>
<dbReference type="Proteomes" id="UP000054018">
    <property type="component" value="Unassembled WGS sequence"/>
</dbReference>
<dbReference type="EMBL" id="KN833811">
    <property type="protein sequence ID" value="KIK18182.1"/>
    <property type="molecule type" value="Genomic_DNA"/>
</dbReference>
<sequence length="51" mass="5612">MLPESGCVSCGDDDSSTFNVHRLSSEWEELVVMPQTVEFGHPTGALSPEFR</sequence>
<evidence type="ECO:0000313" key="1">
    <source>
        <dbReference type="EMBL" id="KIK18182.1"/>
    </source>
</evidence>
<protein>
    <submittedName>
        <fullName evidence="1">Uncharacterized protein</fullName>
    </submittedName>
</protein>
<proteinExistence type="predicted"/>
<dbReference type="AlphaFoldDB" id="A0A0C9Z6X7"/>
<name>A0A0C9Z6X7_9AGAM</name>
<organism evidence="1 2">
    <name type="scientific">Pisolithus microcarpus 441</name>
    <dbReference type="NCBI Taxonomy" id="765257"/>
    <lineage>
        <taxon>Eukaryota</taxon>
        <taxon>Fungi</taxon>
        <taxon>Dikarya</taxon>
        <taxon>Basidiomycota</taxon>
        <taxon>Agaricomycotina</taxon>
        <taxon>Agaricomycetes</taxon>
        <taxon>Agaricomycetidae</taxon>
        <taxon>Boletales</taxon>
        <taxon>Sclerodermatineae</taxon>
        <taxon>Pisolithaceae</taxon>
        <taxon>Pisolithus</taxon>
    </lineage>
</organism>
<reference evidence="2" key="2">
    <citation type="submission" date="2015-01" db="EMBL/GenBank/DDBJ databases">
        <title>Evolutionary Origins and Diversification of the Mycorrhizal Mutualists.</title>
        <authorList>
            <consortium name="DOE Joint Genome Institute"/>
            <consortium name="Mycorrhizal Genomics Consortium"/>
            <person name="Kohler A."/>
            <person name="Kuo A."/>
            <person name="Nagy L.G."/>
            <person name="Floudas D."/>
            <person name="Copeland A."/>
            <person name="Barry K.W."/>
            <person name="Cichocki N."/>
            <person name="Veneault-Fourrey C."/>
            <person name="LaButti K."/>
            <person name="Lindquist E.A."/>
            <person name="Lipzen A."/>
            <person name="Lundell T."/>
            <person name="Morin E."/>
            <person name="Murat C."/>
            <person name="Riley R."/>
            <person name="Ohm R."/>
            <person name="Sun H."/>
            <person name="Tunlid A."/>
            <person name="Henrissat B."/>
            <person name="Grigoriev I.V."/>
            <person name="Hibbett D.S."/>
            <person name="Martin F."/>
        </authorList>
    </citation>
    <scope>NUCLEOTIDE SEQUENCE [LARGE SCALE GENOMIC DNA]</scope>
    <source>
        <strain evidence="2">441</strain>
    </source>
</reference>
<dbReference type="HOGENOM" id="CLU_3107250_0_0_1"/>
<accession>A0A0C9Z6X7</accession>